<evidence type="ECO:0000313" key="5">
    <source>
        <dbReference type="Proteomes" id="UP001180840"/>
    </source>
</evidence>
<dbReference type="NCBIfam" id="TIGR00369">
    <property type="entry name" value="unchar_dom_1"/>
    <property type="match status" value="1"/>
</dbReference>
<evidence type="ECO:0000313" key="4">
    <source>
        <dbReference type="EMBL" id="MDR7329311.1"/>
    </source>
</evidence>
<dbReference type="Gene3D" id="3.10.129.10">
    <property type="entry name" value="Hotdog Thioesterase"/>
    <property type="match status" value="1"/>
</dbReference>
<sequence length="144" mass="15380">MNLQDYLATAAQRPLTQEELLSLNESIQGLDKTLGMRYTHISHGRVRSALRVGPHLLQPVGLVNGGVYCAIGESTASVAAMVATGGPVVGVNNNTDLISSVRSGLIEAEARALQTGRRTQIWVVDMTNEGRLVARTTLRTMPVG</sequence>
<dbReference type="Proteomes" id="UP001180840">
    <property type="component" value="Unassembled WGS sequence"/>
</dbReference>
<dbReference type="SUPFAM" id="SSF54637">
    <property type="entry name" value="Thioesterase/thiol ester dehydrase-isomerase"/>
    <property type="match status" value="1"/>
</dbReference>
<evidence type="ECO:0000259" key="3">
    <source>
        <dbReference type="Pfam" id="PF03061"/>
    </source>
</evidence>
<evidence type="ECO:0000256" key="1">
    <source>
        <dbReference type="ARBA" id="ARBA00008324"/>
    </source>
</evidence>
<proteinExistence type="inferred from homology"/>
<accession>A0ABU1ZWL1</accession>
<dbReference type="PANTHER" id="PTHR43240">
    <property type="entry name" value="1,4-DIHYDROXY-2-NAPHTHOYL-COA THIOESTERASE 1"/>
    <property type="match status" value="1"/>
</dbReference>
<comment type="caution">
    <text evidence="4">The sequence shown here is derived from an EMBL/GenBank/DDBJ whole genome shotgun (WGS) entry which is preliminary data.</text>
</comment>
<evidence type="ECO:0000256" key="2">
    <source>
        <dbReference type="ARBA" id="ARBA00022801"/>
    </source>
</evidence>
<dbReference type="InterPro" id="IPR029069">
    <property type="entry name" value="HotDog_dom_sf"/>
</dbReference>
<dbReference type="InterPro" id="IPR003736">
    <property type="entry name" value="PAAI_dom"/>
</dbReference>
<keyword evidence="5" id="KW-1185">Reference proteome</keyword>
<keyword evidence="2" id="KW-0378">Hydrolase</keyword>
<dbReference type="PANTHER" id="PTHR43240:SF5">
    <property type="entry name" value="1,4-DIHYDROXY-2-NAPHTHOYL-COA THIOESTERASE 1"/>
    <property type="match status" value="1"/>
</dbReference>
<dbReference type="RefSeq" id="WP_290198265.1">
    <property type="nucleotide sequence ID" value="NZ_CP047654.1"/>
</dbReference>
<reference evidence="4" key="1">
    <citation type="submission" date="2023-07" db="EMBL/GenBank/DDBJ databases">
        <title>Sequencing the genomes of 1000 actinobacteria strains.</title>
        <authorList>
            <person name="Klenk H.-P."/>
        </authorList>
    </citation>
    <scope>NUCLEOTIDE SEQUENCE</scope>
    <source>
        <strain evidence="4">DSM 107476</strain>
    </source>
</reference>
<dbReference type="EMBL" id="JAVDXZ010000001">
    <property type="protein sequence ID" value="MDR7329311.1"/>
    <property type="molecule type" value="Genomic_DNA"/>
</dbReference>
<dbReference type="CDD" id="cd03443">
    <property type="entry name" value="PaaI_thioesterase"/>
    <property type="match status" value="1"/>
</dbReference>
<feature type="domain" description="Thioesterase" evidence="3">
    <location>
        <begin position="61"/>
        <end position="132"/>
    </location>
</feature>
<dbReference type="InterPro" id="IPR006683">
    <property type="entry name" value="Thioestr_dom"/>
</dbReference>
<gene>
    <name evidence="4" type="ORF">J2S39_000987</name>
</gene>
<organism evidence="4 5">
    <name type="scientific">Corynebacterium guangdongense</name>
    <dbReference type="NCBI Taxonomy" id="1783348"/>
    <lineage>
        <taxon>Bacteria</taxon>
        <taxon>Bacillati</taxon>
        <taxon>Actinomycetota</taxon>
        <taxon>Actinomycetes</taxon>
        <taxon>Mycobacteriales</taxon>
        <taxon>Corynebacteriaceae</taxon>
        <taxon>Corynebacterium</taxon>
    </lineage>
</organism>
<comment type="similarity">
    <text evidence="1">Belongs to the thioesterase PaaI family.</text>
</comment>
<protein>
    <submittedName>
        <fullName evidence="4">Uncharacterized protein (TIGR00369 family)</fullName>
    </submittedName>
</protein>
<name>A0ABU1ZWL1_9CORY</name>
<dbReference type="Pfam" id="PF03061">
    <property type="entry name" value="4HBT"/>
    <property type="match status" value="1"/>
</dbReference>